<comment type="caution">
    <text evidence="10">The sequence shown here is derived from an EMBL/GenBank/DDBJ whole genome shotgun (WGS) entry which is preliminary data.</text>
</comment>
<dbReference type="Gene3D" id="3.40.50.970">
    <property type="match status" value="2"/>
</dbReference>
<dbReference type="Gene3D" id="3.40.50.1220">
    <property type="entry name" value="TPP-binding domain"/>
    <property type="match status" value="1"/>
</dbReference>
<comment type="function">
    <text evidence="6">Catalyzes the thiamine diphosphate-dependent decarboxylation of 2-oxoglutarate and the subsequent addition of the resulting succinic semialdehyde-thiamine pyrophosphate anion to isochorismate to yield 2-succinyl-5-enolpyruvyl-6-hydroxy-3-cyclohexene-1-carboxylate (SEPHCHC).</text>
</comment>
<keyword evidence="11" id="KW-1185">Reference proteome</keyword>
<feature type="domain" description="Thiamine pyrophosphate enzyme TPP-binding" evidence="7">
    <location>
        <begin position="392"/>
        <end position="529"/>
    </location>
</feature>
<evidence type="ECO:0000256" key="5">
    <source>
        <dbReference type="ARBA" id="ARBA00023211"/>
    </source>
</evidence>
<gene>
    <name evidence="6 10" type="primary">menD</name>
    <name evidence="10" type="ORF">ACFSRZ_00615</name>
</gene>
<sequence length="548" mass="62146">MYPKKELAQIIISACRQFEIETVVISPGSRNAPLTIGFSNDTDFDTISIVDERCAAFFALGIAQQRQKPVAIVCTSGSALLNYYPAVAEAYYSQIPLVIISADRPRHLIDIGDGQTIRQENVFTNHILFSANLEEGRTEMNCNMLTEAFSMLTQVKGPIHINAPFDEPLYETVDAMKAYPFKVDQQIEMDDVAYKALSSEWNTAKKKMILVGVHYPDRELELLLDKVANDPSVLVLTETTSNLHNHRFINSIDNLIFNLTEEEFTSLQPDILLTFGGLIVSKKIKRFLRDYKPKAHWHVNELRAFDTYFALTKHIKIDSRTFFEHFSKLTHYSNGSDYESKWISHRDHTNEKHKEYLEIAPYSDLKVFESILETLPENSGVQFSNSAIIRYSQLFKMKDSVTVFCNRGTSGIDGSTSTAVGAAYASANRVTLITGDLSFFYDSNGLWNRHISKDFRIIIVNNSGGGIFKIIPGPSTTNSLHYFEAPHELTAEHLCKMYGLEYATADSMESLKAGLENFYEGEQPKLLEVFTPNDQNDQILKQYINHLR</sequence>
<comment type="catalytic activity">
    <reaction evidence="6">
        <text>isochorismate + 2-oxoglutarate + H(+) = 5-enolpyruvoyl-6-hydroxy-2-succinyl-cyclohex-3-ene-1-carboxylate + CO2</text>
        <dbReference type="Rhea" id="RHEA:25593"/>
        <dbReference type="ChEBI" id="CHEBI:15378"/>
        <dbReference type="ChEBI" id="CHEBI:16526"/>
        <dbReference type="ChEBI" id="CHEBI:16810"/>
        <dbReference type="ChEBI" id="CHEBI:29780"/>
        <dbReference type="ChEBI" id="CHEBI:58818"/>
        <dbReference type="EC" id="2.2.1.9"/>
    </reaction>
</comment>
<protein>
    <recommendedName>
        <fullName evidence="6">2-succinyl-5-enolpyruvyl-6-hydroxy-3-cyclohexene-1-carboxylate synthase</fullName>
        <shortName evidence="6">SEPHCHC synthase</shortName>
        <ecNumber evidence="6">2.2.1.9</ecNumber>
    </recommendedName>
    <alternativeName>
        <fullName evidence="6">Menaquinone biosynthesis protein MenD</fullName>
    </alternativeName>
</protein>
<dbReference type="SUPFAM" id="SSF52518">
    <property type="entry name" value="Thiamin diphosphate-binding fold (THDP-binding)"/>
    <property type="match status" value="2"/>
</dbReference>
<dbReference type="Proteomes" id="UP001597508">
    <property type="component" value="Unassembled WGS sequence"/>
</dbReference>
<keyword evidence="1 6" id="KW-0808">Transferase</keyword>
<comment type="subunit">
    <text evidence="6">Homodimer.</text>
</comment>
<dbReference type="InterPro" id="IPR029061">
    <property type="entry name" value="THDP-binding"/>
</dbReference>
<dbReference type="Pfam" id="PF02776">
    <property type="entry name" value="TPP_enzyme_N"/>
    <property type="match status" value="1"/>
</dbReference>
<accession>A0ABW5LNT9</accession>
<evidence type="ECO:0000313" key="11">
    <source>
        <dbReference type="Proteomes" id="UP001597508"/>
    </source>
</evidence>
<name>A0ABW5LNT9_9FLAO</name>
<comment type="pathway">
    <text evidence="6">Quinol/quinone metabolism; menaquinone biosynthesis.</text>
</comment>
<dbReference type="Pfam" id="PF16582">
    <property type="entry name" value="TPP_enzyme_M_2"/>
    <property type="match status" value="1"/>
</dbReference>
<proteinExistence type="inferred from homology"/>
<evidence type="ECO:0000256" key="6">
    <source>
        <dbReference type="HAMAP-Rule" id="MF_01659"/>
    </source>
</evidence>
<reference evidence="11" key="1">
    <citation type="journal article" date="2019" name="Int. J. Syst. Evol. Microbiol.">
        <title>The Global Catalogue of Microorganisms (GCM) 10K type strain sequencing project: providing services to taxonomists for standard genome sequencing and annotation.</title>
        <authorList>
            <consortium name="The Broad Institute Genomics Platform"/>
            <consortium name="The Broad Institute Genome Sequencing Center for Infectious Disease"/>
            <person name="Wu L."/>
            <person name="Ma J."/>
        </authorList>
    </citation>
    <scope>NUCLEOTIDE SEQUENCE [LARGE SCALE GENOMIC DNA]</scope>
    <source>
        <strain evidence="11">KCTC 52127</strain>
    </source>
</reference>
<dbReference type="Pfam" id="PF02775">
    <property type="entry name" value="TPP_enzyme_C"/>
    <property type="match status" value="1"/>
</dbReference>
<organism evidence="10 11">
    <name type="scientific">Pseudotenacibaculum haliotis</name>
    <dbReference type="NCBI Taxonomy" id="1862138"/>
    <lineage>
        <taxon>Bacteria</taxon>
        <taxon>Pseudomonadati</taxon>
        <taxon>Bacteroidota</taxon>
        <taxon>Flavobacteriia</taxon>
        <taxon>Flavobacteriales</taxon>
        <taxon>Flavobacteriaceae</taxon>
        <taxon>Pseudotenacibaculum</taxon>
    </lineage>
</organism>
<dbReference type="InterPro" id="IPR004433">
    <property type="entry name" value="MenaQ_synth_MenD"/>
</dbReference>
<keyword evidence="4 6" id="KW-0786">Thiamine pyrophosphate</keyword>
<evidence type="ECO:0000313" key="10">
    <source>
        <dbReference type="EMBL" id="MFD2565849.1"/>
    </source>
</evidence>
<dbReference type="InterPro" id="IPR012001">
    <property type="entry name" value="Thiamin_PyroP_enz_TPP-bd_dom"/>
</dbReference>
<dbReference type="CDD" id="cd02009">
    <property type="entry name" value="TPP_SHCHC_synthase"/>
    <property type="match status" value="1"/>
</dbReference>
<dbReference type="GO" id="GO:0070204">
    <property type="term" value="F:2-succinyl-5-enolpyruvyl-6-hydroxy-3-cyclohexene-1-carboxylic-acid synthase activity"/>
    <property type="evidence" value="ECO:0007669"/>
    <property type="project" value="UniProtKB-EC"/>
</dbReference>
<dbReference type="NCBIfam" id="TIGR00173">
    <property type="entry name" value="menD"/>
    <property type="match status" value="1"/>
</dbReference>
<dbReference type="RefSeq" id="WP_379664574.1">
    <property type="nucleotide sequence ID" value="NZ_JBHULH010000001.1"/>
</dbReference>
<keyword evidence="5 6" id="KW-0464">Manganese</keyword>
<dbReference type="PANTHER" id="PTHR42916">
    <property type="entry name" value="2-SUCCINYL-5-ENOLPYRUVYL-6-HYDROXY-3-CYCLOHEXENE-1-CARBOXYLATE SYNTHASE"/>
    <property type="match status" value="1"/>
</dbReference>
<dbReference type="EC" id="2.2.1.9" evidence="6"/>
<keyword evidence="6" id="KW-0474">Menaquinone biosynthesis</keyword>
<evidence type="ECO:0000256" key="1">
    <source>
        <dbReference type="ARBA" id="ARBA00022679"/>
    </source>
</evidence>
<evidence type="ECO:0000259" key="8">
    <source>
        <dbReference type="Pfam" id="PF02776"/>
    </source>
</evidence>
<feature type="domain" description="Menaquinone biosynthesis protein MenD middle" evidence="9">
    <location>
        <begin position="185"/>
        <end position="378"/>
    </location>
</feature>
<dbReference type="CDD" id="cd07037">
    <property type="entry name" value="TPP_PYR_MenD"/>
    <property type="match status" value="1"/>
</dbReference>
<keyword evidence="3 6" id="KW-0460">Magnesium</keyword>
<feature type="domain" description="Thiamine pyrophosphate enzyme N-terminal TPP-binding" evidence="8">
    <location>
        <begin position="6"/>
        <end position="115"/>
    </location>
</feature>
<evidence type="ECO:0000256" key="4">
    <source>
        <dbReference type="ARBA" id="ARBA00023052"/>
    </source>
</evidence>
<comment type="cofactor">
    <cofactor evidence="6">
        <name>thiamine diphosphate</name>
        <dbReference type="ChEBI" id="CHEBI:58937"/>
    </cofactor>
    <text evidence="6">Binds 1 thiamine pyrophosphate per subunit.</text>
</comment>
<dbReference type="InterPro" id="IPR032264">
    <property type="entry name" value="MenD_middle"/>
</dbReference>
<keyword evidence="2 6" id="KW-0479">Metal-binding</keyword>
<evidence type="ECO:0000259" key="9">
    <source>
        <dbReference type="Pfam" id="PF16582"/>
    </source>
</evidence>
<dbReference type="HAMAP" id="MF_01659">
    <property type="entry name" value="MenD"/>
    <property type="match status" value="1"/>
</dbReference>
<comment type="cofactor">
    <cofactor evidence="6">
        <name>Mg(2+)</name>
        <dbReference type="ChEBI" id="CHEBI:18420"/>
    </cofactor>
    <cofactor evidence="6">
        <name>Mn(2+)</name>
        <dbReference type="ChEBI" id="CHEBI:29035"/>
    </cofactor>
</comment>
<evidence type="ECO:0000256" key="2">
    <source>
        <dbReference type="ARBA" id="ARBA00022723"/>
    </source>
</evidence>
<dbReference type="EMBL" id="JBHULH010000001">
    <property type="protein sequence ID" value="MFD2565849.1"/>
    <property type="molecule type" value="Genomic_DNA"/>
</dbReference>
<evidence type="ECO:0000259" key="7">
    <source>
        <dbReference type="Pfam" id="PF02775"/>
    </source>
</evidence>
<dbReference type="InterPro" id="IPR011766">
    <property type="entry name" value="TPP_enzyme_TPP-bd"/>
</dbReference>
<dbReference type="PIRSF" id="PIRSF004983">
    <property type="entry name" value="MenD"/>
    <property type="match status" value="1"/>
</dbReference>
<comment type="pathway">
    <text evidence="6">Quinol/quinone metabolism; 1,4-dihydroxy-2-naphthoate biosynthesis; 1,4-dihydroxy-2-naphthoate from chorismate: step 2/7.</text>
</comment>
<comment type="similarity">
    <text evidence="6">Belongs to the TPP enzyme family. MenD subfamily.</text>
</comment>
<evidence type="ECO:0000256" key="3">
    <source>
        <dbReference type="ARBA" id="ARBA00022842"/>
    </source>
</evidence>
<dbReference type="PANTHER" id="PTHR42916:SF1">
    <property type="entry name" value="PROTEIN PHYLLO, CHLOROPLASTIC"/>
    <property type="match status" value="1"/>
</dbReference>